<dbReference type="AlphaFoldDB" id="A0A3N4LG48"/>
<feature type="compositionally biased region" description="Polar residues" evidence="1">
    <location>
        <begin position="13"/>
        <end position="26"/>
    </location>
</feature>
<evidence type="ECO:0000256" key="1">
    <source>
        <dbReference type="SAM" id="MobiDB-lite"/>
    </source>
</evidence>
<feature type="region of interest" description="Disordered" evidence="1">
    <location>
        <begin position="1"/>
        <end position="60"/>
    </location>
</feature>
<reference evidence="3 4" key="1">
    <citation type="journal article" date="2018" name="Nat. Ecol. Evol.">
        <title>Pezizomycetes genomes reveal the molecular basis of ectomycorrhizal truffle lifestyle.</title>
        <authorList>
            <person name="Murat C."/>
            <person name="Payen T."/>
            <person name="Noel B."/>
            <person name="Kuo A."/>
            <person name="Morin E."/>
            <person name="Chen J."/>
            <person name="Kohler A."/>
            <person name="Krizsan K."/>
            <person name="Balestrini R."/>
            <person name="Da Silva C."/>
            <person name="Montanini B."/>
            <person name="Hainaut M."/>
            <person name="Levati E."/>
            <person name="Barry K.W."/>
            <person name="Belfiori B."/>
            <person name="Cichocki N."/>
            <person name="Clum A."/>
            <person name="Dockter R.B."/>
            <person name="Fauchery L."/>
            <person name="Guy J."/>
            <person name="Iotti M."/>
            <person name="Le Tacon F."/>
            <person name="Lindquist E.A."/>
            <person name="Lipzen A."/>
            <person name="Malagnac F."/>
            <person name="Mello A."/>
            <person name="Molinier V."/>
            <person name="Miyauchi S."/>
            <person name="Poulain J."/>
            <person name="Riccioni C."/>
            <person name="Rubini A."/>
            <person name="Sitrit Y."/>
            <person name="Splivallo R."/>
            <person name="Traeger S."/>
            <person name="Wang M."/>
            <person name="Zifcakova L."/>
            <person name="Wipf D."/>
            <person name="Zambonelli A."/>
            <person name="Paolocci F."/>
            <person name="Nowrousian M."/>
            <person name="Ottonello S."/>
            <person name="Baldrian P."/>
            <person name="Spatafora J.W."/>
            <person name="Henrissat B."/>
            <person name="Nagy L.G."/>
            <person name="Aury J.M."/>
            <person name="Wincker P."/>
            <person name="Grigoriev I.V."/>
            <person name="Bonfante P."/>
            <person name="Martin F.M."/>
        </authorList>
    </citation>
    <scope>NUCLEOTIDE SEQUENCE [LARGE SCALE GENOMIC DNA]</scope>
    <source>
        <strain evidence="3 4">ATCC MYA-4762</strain>
    </source>
</reference>
<evidence type="ECO:0000313" key="4">
    <source>
        <dbReference type="Proteomes" id="UP000267821"/>
    </source>
</evidence>
<keyword evidence="4" id="KW-1185">Reference proteome</keyword>
<accession>A0A3N4LG48</accession>
<gene>
    <name evidence="3" type="ORF">L211DRAFT_841745</name>
    <name evidence="2" type="ORF">L211DRAFT_843159</name>
</gene>
<feature type="compositionally biased region" description="Basic residues" evidence="1">
    <location>
        <begin position="1"/>
        <end position="12"/>
    </location>
</feature>
<protein>
    <submittedName>
        <fullName evidence="3">Uncharacterized protein</fullName>
    </submittedName>
</protein>
<organism evidence="3 4">
    <name type="scientific">Terfezia boudieri ATCC MYA-4762</name>
    <dbReference type="NCBI Taxonomy" id="1051890"/>
    <lineage>
        <taxon>Eukaryota</taxon>
        <taxon>Fungi</taxon>
        <taxon>Dikarya</taxon>
        <taxon>Ascomycota</taxon>
        <taxon>Pezizomycotina</taxon>
        <taxon>Pezizomycetes</taxon>
        <taxon>Pezizales</taxon>
        <taxon>Pezizaceae</taxon>
        <taxon>Terfezia</taxon>
    </lineage>
</organism>
<feature type="compositionally biased region" description="Basic and acidic residues" evidence="1">
    <location>
        <begin position="50"/>
        <end position="60"/>
    </location>
</feature>
<dbReference type="Proteomes" id="UP000267821">
    <property type="component" value="Unassembled WGS sequence"/>
</dbReference>
<sequence>MDRNRKRRKAQHRQLTSTASHFTQRSGIDRSNAGSSDPRREMILFPSDDMEQHDREGKEL</sequence>
<name>A0A3N4LG48_9PEZI</name>
<evidence type="ECO:0000313" key="2">
    <source>
        <dbReference type="EMBL" id="RPB18885.1"/>
    </source>
</evidence>
<dbReference type="EMBL" id="ML121572">
    <property type="protein sequence ID" value="RPB20412.1"/>
    <property type="molecule type" value="Genomic_DNA"/>
</dbReference>
<proteinExistence type="predicted"/>
<evidence type="ECO:0000313" key="3">
    <source>
        <dbReference type="EMBL" id="RPB20412.1"/>
    </source>
</evidence>
<dbReference type="EMBL" id="ML121605">
    <property type="protein sequence ID" value="RPB18885.1"/>
    <property type="molecule type" value="Genomic_DNA"/>
</dbReference>